<name>A0A1E2V7X0_9GAMM</name>
<dbReference type="STRING" id="197479.BFW38_05675"/>
<reference evidence="2 3" key="1">
    <citation type="submission" date="2016-08" db="EMBL/GenBank/DDBJ databases">
        <authorList>
            <person name="Seilhamer J.J."/>
        </authorList>
    </citation>
    <scope>NUCLEOTIDE SEQUENCE [LARGE SCALE GENOMIC DNA]</scope>
    <source>
        <strain evidence="2 3">PH27A</strain>
    </source>
</reference>
<sequence>MLAQPTPSQPEEEEETLSTAEQLKQKAGQYNQRATDLREQLNNNPNGKSHEEALALQDEVTRLNADTQQLQEDLNEAARAGDLTDALYDVDDAANRANNLRPEAARQVQYASHNGQQAQAVAELVVPGLGTLTDAKNIAQLLSTGQYGAAAGMTGLAIASIFPPFRAARKVGRTSDAAEDVASASKQLGRSAARRVPGRVQSRINVSNEGWEHTLNRHFNSSRAQNKSQFTISEDELKGLLSSKEIIQSPARSLETGNYARTIEMDEPIGRLAQKWGGRKNK</sequence>
<proteinExistence type="predicted"/>
<organism evidence="2 3">
    <name type="scientific">Terasakiispira papahanaumokuakeensis</name>
    <dbReference type="NCBI Taxonomy" id="197479"/>
    <lineage>
        <taxon>Bacteria</taxon>
        <taxon>Pseudomonadati</taxon>
        <taxon>Pseudomonadota</taxon>
        <taxon>Gammaproteobacteria</taxon>
        <taxon>Oceanospirillales</taxon>
        <taxon>Terasakiispira</taxon>
    </lineage>
</organism>
<keyword evidence="3" id="KW-1185">Reference proteome</keyword>
<evidence type="ECO:0000313" key="2">
    <source>
        <dbReference type="EMBL" id="ODC03109.1"/>
    </source>
</evidence>
<comment type="caution">
    <text evidence="2">The sequence shown here is derived from an EMBL/GenBank/DDBJ whole genome shotgun (WGS) entry which is preliminary data.</text>
</comment>
<dbReference type="RefSeq" id="WP_068997504.1">
    <property type="nucleotide sequence ID" value="NZ_MDTQ01000001.1"/>
</dbReference>
<dbReference type="EMBL" id="MDTQ01000001">
    <property type="protein sequence ID" value="ODC03109.1"/>
    <property type="molecule type" value="Genomic_DNA"/>
</dbReference>
<dbReference type="Proteomes" id="UP000094291">
    <property type="component" value="Unassembled WGS sequence"/>
</dbReference>
<accession>A0A1E2V7X0</accession>
<gene>
    <name evidence="2" type="ORF">BFW38_05675</name>
</gene>
<protein>
    <submittedName>
        <fullName evidence="2">Uncharacterized protein</fullName>
    </submittedName>
</protein>
<dbReference type="AlphaFoldDB" id="A0A1E2V7X0"/>
<feature type="compositionally biased region" description="Polar residues" evidence="1">
    <location>
        <begin position="28"/>
        <end position="47"/>
    </location>
</feature>
<feature type="region of interest" description="Disordered" evidence="1">
    <location>
        <begin position="1"/>
        <end position="49"/>
    </location>
</feature>
<evidence type="ECO:0000313" key="3">
    <source>
        <dbReference type="Proteomes" id="UP000094291"/>
    </source>
</evidence>
<dbReference type="OrthoDB" id="2664633at2"/>
<evidence type="ECO:0000256" key="1">
    <source>
        <dbReference type="SAM" id="MobiDB-lite"/>
    </source>
</evidence>